<evidence type="ECO:0000313" key="11">
    <source>
        <dbReference type="EMBL" id="MBD0383768.1"/>
    </source>
</evidence>
<dbReference type="Gene3D" id="1.10.287.130">
    <property type="match status" value="1"/>
</dbReference>
<keyword evidence="12" id="KW-1185">Reference proteome</keyword>
<gene>
    <name evidence="11" type="ORF">ICC18_27205</name>
</gene>
<dbReference type="InterPro" id="IPR003661">
    <property type="entry name" value="HisK_dim/P_dom"/>
</dbReference>
<keyword evidence="8" id="KW-0067">ATP-binding</keyword>
<evidence type="ECO:0000256" key="8">
    <source>
        <dbReference type="ARBA" id="ARBA00022840"/>
    </source>
</evidence>
<dbReference type="InterPro" id="IPR050351">
    <property type="entry name" value="BphY/WalK/GraS-like"/>
</dbReference>
<dbReference type="PANTHER" id="PTHR42878:SF7">
    <property type="entry name" value="SENSOR HISTIDINE KINASE GLRK"/>
    <property type="match status" value="1"/>
</dbReference>
<dbReference type="RefSeq" id="WP_223192906.1">
    <property type="nucleotide sequence ID" value="NZ_JACVVD010000012.1"/>
</dbReference>
<dbReference type="GO" id="GO:0030295">
    <property type="term" value="F:protein kinase activator activity"/>
    <property type="evidence" value="ECO:0007669"/>
    <property type="project" value="TreeGrafter"/>
</dbReference>
<organism evidence="11 12">
    <name type="scientific">Paenibacillus sedimenti</name>
    <dbReference type="NCBI Taxonomy" id="2770274"/>
    <lineage>
        <taxon>Bacteria</taxon>
        <taxon>Bacillati</taxon>
        <taxon>Bacillota</taxon>
        <taxon>Bacilli</taxon>
        <taxon>Bacillales</taxon>
        <taxon>Paenibacillaceae</taxon>
        <taxon>Paenibacillus</taxon>
    </lineage>
</organism>
<evidence type="ECO:0000256" key="6">
    <source>
        <dbReference type="ARBA" id="ARBA00022741"/>
    </source>
</evidence>
<evidence type="ECO:0000256" key="4">
    <source>
        <dbReference type="ARBA" id="ARBA00022553"/>
    </source>
</evidence>
<dbReference type="Proteomes" id="UP000650466">
    <property type="component" value="Unassembled WGS sequence"/>
</dbReference>
<dbReference type="InterPro" id="IPR036097">
    <property type="entry name" value="HisK_dim/P_sf"/>
</dbReference>
<keyword evidence="4" id="KW-0597">Phosphoprotein</keyword>
<dbReference type="GO" id="GO:0007234">
    <property type="term" value="P:osmosensory signaling via phosphorelay pathway"/>
    <property type="evidence" value="ECO:0007669"/>
    <property type="project" value="TreeGrafter"/>
</dbReference>
<evidence type="ECO:0000256" key="3">
    <source>
        <dbReference type="ARBA" id="ARBA00012438"/>
    </source>
</evidence>
<proteinExistence type="predicted"/>
<reference evidence="11" key="1">
    <citation type="submission" date="2020-09" db="EMBL/GenBank/DDBJ databases">
        <title>Draft Genome Sequence of Paenibacillus sp. WST5.</title>
        <authorList>
            <person name="Bao Z."/>
        </authorList>
    </citation>
    <scope>NUCLEOTIDE SEQUENCE</scope>
    <source>
        <strain evidence="11">WST5</strain>
    </source>
</reference>
<comment type="caution">
    <text evidence="11">The sequence shown here is derived from an EMBL/GenBank/DDBJ whole genome shotgun (WGS) entry which is preliminary data.</text>
</comment>
<keyword evidence="9" id="KW-0902">Two-component regulatory system</keyword>
<dbReference type="GO" id="GO:0000156">
    <property type="term" value="F:phosphorelay response regulator activity"/>
    <property type="evidence" value="ECO:0007669"/>
    <property type="project" value="TreeGrafter"/>
</dbReference>
<evidence type="ECO:0000256" key="1">
    <source>
        <dbReference type="ARBA" id="ARBA00000085"/>
    </source>
</evidence>
<dbReference type="InterPro" id="IPR005467">
    <property type="entry name" value="His_kinase_dom"/>
</dbReference>
<feature type="domain" description="Histidine kinase" evidence="10">
    <location>
        <begin position="27"/>
        <end position="236"/>
    </location>
</feature>
<keyword evidence="6" id="KW-0547">Nucleotide-binding</keyword>
<dbReference type="SMART" id="SM00388">
    <property type="entry name" value="HisKA"/>
    <property type="match status" value="1"/>
</dbReference>
<dbReference type="Gene3D" id="3.30.565.10">
    <property type="entry name" value="Histidine kinase-like ATPase, C-terminal domain"/>
    <property type="match status" value="1"/>
</dbReference>
<protein>
    <recommendedName>
        <fullName evidence="3">histidine kinase</fullName>
        <ecNumber evidence="3">2.7.13.3</ecNumber>
    </recommendedName>
</protein>
<dbReference type="InterPro" id="IPR003594">
    <property type="entry name" value="HATPase_dom"/>
</dbReference>
<keyword evidence="7 11" id="KW-0418">Kinase</keyword>
<dbReference type="PRINTS" id="PR00344">
    <property type="entry name" value="BCTRLSENSOR"/>
</dbReference>
<name>A0A926KWZ8_9BACL</name>
<keyword evidence="5" id="KW-0808">Transferase</keyword>
<dbReference type="AlphaFoldDB" id="A0A926KWZ8"/>
<accession>A0A926KWZ8</accession>
<evidence type="ECO:0000256" key="2">
    <source>
        <dbReference type="ARBA" id="ARBA00004370"/>
    </source>
</evidence>
<dbReference type="Pfam" id="PF02518">
    <property type="entry name" value="HATPase_c"/>
    <property type="match status" value="1"/>
</dbReference>
<comment type="subcellular location">
    <subcellularLocation>
        <location evidence="2">Membrane</location>
    </subcellularLocation>
</comment>
<dbReference type="SUPFAM" id="SSF47384">
    <property type="entry name" value="Homodimeric domain of signal transducing histidine kinase"/>
    <property type="match status" value="1"/>
</dbReference>
<dbReference type="PROSITE" id="PS50109">
    <property type="entry name" value="HIS_KIN"/>
    <property type="match status" value="1"/>
</dbReference>
<evidence type="ECO:0000256" key="7">
    <source>
        <dbReference type="ARBA" id="ARBA00022777"/>
    </source>
</evidence>
<comment type="catalytic activity">
    <reaction evidence="1">
        <text>ATP + protein L-histidine = ADP + protein N-phospho-L-histidine.</text>
        <dbReference type="EC" id="2.7.13.3"/>
    </reaction>
</comment>
<dbReference type="EC" id="2.7.13.3" evidence="3"/>
<evidence type="ECO:0000256" key="5">
    <source>
        <dbReference type="ARBA" id="ARBA00022679"/>
    </source>
</evidence>
<dbReference type="SMART" id="SM00387">
    <property type="entry name" value="HATPase_c"/>
    <property type="match status" value="1"/>
</dbReference>
<dbReference type="EMBL" id="JACVVD010000012">
    <property type="protein sequence ID" value="MBD0383768.1"/>
    <property type="molecule type" value="Genomic_DNA"/>
</dbReference>
<dbReference type="CDD" id="cd00082">
    <property type="entry name" value="HisKA"/>
    <property type="match status" value="1"/>
</dbReference>
<sequence length="237" mass="26968">MTLTSMLKKNEQDKKEADRVKREWISGISHDLKTPLTYISGYSSMLMKEVYPWSEEERKEFLSIIHRKADHLRELVQDLNQTVHDQIPLQRVEMDLIELVRRVAADIISAPWAADYFLTIDSMPEQLRMNCDPKLLTRALRNLLINAIAHNPAGTEIAIFIAQREPKMAEIRVEDNGVGFDETNQSHMNQGFPSSSRSGLGISIAKQLIQSHGGELSIRSQRDKGTTITIQMPTESI</sequence>
<dbReference type="Pfam" id="PF00512">
    <property type="entry name" value="HisKA"/>
    <property type="match status" value="1"/>
</dbReference>
<evidence type="ECO:0000256" key="9">
    <source>
        <dbReference type="ARBA" id="ARBA00023012"/>
    </source>
</evidence>
<dbReference type="InterPro" id="IPR004358">
    <property type="entry name" value="Sig_transdc_His_kin-like_C"/>
</dbReference>
<dbReference type="GO" id="GO:0000155">
    <property type="term" value="F:phosphorelay sensor kinase activity"/>
    <property type="evidence" value="ECO:0007669"/>
    <property type="project" value="InterPro"/>
</dbReference>
<dbReference type="CDD" id="cd00075">
    <property type="entry name" value="HATPase"/>
    <property type="match status" value="1"/>
</dbReference>
<dbReference type="GO" id="GO:0005524">
    <property type="term" value="F:ATP binding"/>
    <property type="evidence" value="ECO:0007669"/>
    <property type="project" value="UniProtKB-KW"/>
</dbReference>
<dbReference type="InterPro" id="IPR036890">
    <property type="entry name" value="HATPase_C_sf"/>
</dbReference>
<dbReference type="SUPFAM" id="SSF55874">
    <property type="entry name" value="ATPase domain of HSP90 chaperone/DNA topoisomerase II/histidine kinase"/>
    <property type="match status" value="1"/>
</dbReference>
<evidence type="ECO:0000259" key="10">
    <source>
        <dbReference type="PROSITE" id="PS50109"/>
    </source>
</evidence>
<evidence type="ECO:0000313" key="12">
    <source>
        <dbReference type="Proteomes" id="UP000650466"/>
    </source>
</evidence>
<dbReference type="PANTHER" id="PTHR42878">
    <property type="entry name" value="TWO-COMPONENT HISTIDINE KINASE"/>
    <property type="match status" value="1"/>
</dbReference>